<evidence type="ECO:0000256" key="1">
    <source>
        <dbReference type="ARBA" id="ARBA00022468"/>
    </source>
</evidence>
<feature type="compositionally biased region" description="Polar residues" evidence="9">
    <location>
        <begin position="131"/>
        <end position="149"/>
    </location>
</feature>
<keyword evidence="3" id="KW-0479">Metal-binding</keyword>
<dbReference type="Gene3D" id="1.10.555.10">
    <property type="entry name" value="Rho GTPase activation protein"/>
    <property type="match status" value="1"/>
</dbReference>
<dbReference type="PANTHER" id="PTHR46199:SF3">
    <property type="entry name" value="RAC GTPASE-ACTIVATING PROTEIN 1"/>
    <property type="match status" value="1"/>
</dbReference>
<dbReference type="GO" id="GO:0007266">
    <property type="term" value="P:Rho protein signal transduction"/>
    <property type="evidence" value="ECO:0007669"/>
    <property type="project" value="TreeGrafter"/>
</dbReference>
<proteinExistence type="predicted"/>
<dbReference type="InterPro" id="IPR002219">
    <property type="entry name" value="PKC_DAG/PE"/>
</dbReference>
<evidence type="ECO:0000256" key="7">
    <source>
        <dbReference type="ARBA" id="ARBA00022871"/>
    </source>
</evidence>
<keyword evidence="7" id="KW-0744">Spermatogenesis</keyword>
<evidence type="ECO:0000313" key="12">
    <source>
        <dbReference type="EMBL" id="CAD7091007.1"/>
    </source>
</evidence>
<organism evidence="12 13">
    <name type="scientific">Hermetia illucens</name>
    <name type="common">Black soldier fly</name>
    <dbReference type="NCBI Taxonomy" id="343691"/>
    <lineage>
        <taxon>Eukaryota</taxon>
        <taxon>Metazoa</taxon>
        <taxon>Ecdysozoa</taxon>
        <taxon>Arthropoda</taxon>
        <taxon>Hexapoda</taxon>
        <taxon>Insecta</taxon>
        <taxon>Pterygota</taxon>
        <taxon>Neoptera</taxon>
        <taxon>Endopterygota</taxon>
        <taxon>Diptera</taxon>
        <taxon>Brachycera</taxon>
        <taxon>Stratiomyomorpha</taxon>
        <taxon>Stratiomyidae</taxon>
        <taxon>Hermetiinae</taxon>
        <taxon>Hermetia</taxon>
    </lineage>
</organism>
<evidence type="ECO:0000256" key="6">
    <source>
        <dbReference type="ARBA" id="ARBA00022833"/>
    </source>
</evidence>
<dbReference type="OrthoDB" id="2218807at2759"/>
<dbReference type="GO" id="GO:0032154">
    <property type="term" value="C:cleavage furrow"/>
    <property type="evidence" value="ECO:0007669"/>
    <property type="project" value="TreeGrafter"/>
</dbReference>
<dbReference type="Pfam" id="PF00130">
    <property type="entry name" value="C1_1"/>
    <property type="match status" value="1"/>
</dbReference>
<dbReference type="GO" id="GO:0030496">
    <property type="term" value="C:midbody"/>
    <property type="evidence" value="ECO:0007669"/>
    <property type="project" value="TreeGrafter"/>
</dbReference>
<dbReference type="GO" id="GO:0030154">
    <property type="term" value="P:cell differentiation"/>
    <property type="evidence" value="ECO:0007669"/>
    <property type="project" value="UniProtKB-KW"/>
</dbReference>
<dbReference type="InterPro" id="IPR046349">
    <property type="entry name" value="C1-like_sf"/>
</dbReference>
<evidence type="ECO:0000256" key="5">
    <source>
        <dbReference type="ARBA" id="ARBA00022782"/>
    </source>
</evidence>
<dbReference type="CDD" id="cd20821">
    <property type="entry name" value="C1_MgcRacGAP"/>
    <property type="match status" value="1"/>
</dbReference>
<dbReference type="PANTHER" id="PTHR46199">
    <property type="entry name" value="RAC GTPASE-ACTIVATING PROTEIN 1"/>
    <property type="match status" value="1"/>
</dbReference>
<dbReference type="SMART" id="SM00324">
    <property type="entry name" value="RhoGAP"/>
    <property type="match status" value="1"/>
</dbReference>
<feature type="domain" description="Phorbol-ester/DAG-type" evidence="10">
    <location>
        <begin position="297"/>
        <end position="346"/>
    </location>
</feature>
<evidence type="ECO:0000256" key="3">
    <source>
        <dbReference type="ARBA" id="ARBA00022723"/>
    </source>
</evidence>
<dbReference type="SUPFAM" id="SSF57889">
    <property type="entry name" value="Cysteine-rich domain"/>
    <property type="match status" value="1"/>
</dbReference>
<dbReference type="OMA" id="FWEQYIV"/>
<keyword evidence="1" id="KW-0343">GTPase activation</keyword>
<evidence type="ECO:0000256" key="9">
    <source>
        <dbReference type="SAM" id="MobiDB-lite"/>
    </source>
</evidence>
<evidence type="ECO:0000259" key="11">
    <source>
        <dbReference type="PROSITE" id="PS50238"/>
    </source>
</evidence>
<evidence type="ECO:0000313" key="13">
    <source>
        <dbReference type="Proteomes" id="UP000594454"/>
    </source>
</evidence>
<dbReference type="FunCoup" id="A0A7R8Z2M1">
    <property type="interactions" value="857"/>
</dbReference>
<feature type="domain" description="Rho-GAP" evidence="11">
    <location>
        <begin position="358"/>
        <end position="547"/>
    </location>
</feature>
<feature type="region of interest" description="Disordered" evidence="9">
    <location>
        <begin position="127"/>
        <end position="149"/>
    </location>
</feature>
<dbReference type="GO" id="GO:0007283">
    <property type="term" value="P:spermatogenesis"/>
    <property type="evidence" value="ECO:0007669"/>
    <property type="project" value="UniProtKB-KW"/>
</dbReference>
<dbReference type="GO" id="GO:0051256">
    <property type="term" value="P:mitotic spindle midzone assembly"/>
    <property type="evidence" value="ECO:0007669"/>
    <property type="project" value="TreeGrafter"/>
</dbReference>
<keyword evidence="6" id="KW-0862">Zinc</keyword>
<keyword evidence="8" id="KW-0175">Coiled coil</keyword>
<evidence type="ECO:0000256" key="8">
    <source>
        <dbReference type="SAM" id="Coils"/>
    </source>
</evidence>
<dbReference type="GO" id="GO:0008270">
    <property type="term" value="F:zinc ion binding"/>
    <property type="evidence" value="ECO:0007669"/>
    <property type="project" value="UniProtKB-KW"/>
</dbReference>
<dbReference type="SUPFAM" id="SSF48350">
    <property type="entry name" value="GTPase activation domain, GAP"/>
    <property type="match status" value="1"/>
</dbReference>
<evidence type="ECO:0000256" key="4">
    <source>
        <dbReference type="ARBA" id="ARBA00022771"/>
    </source>
</evidence>
<dbReference type="InterPro" id="IPR008936">
    <property type="entry name" value="Rho_GTPase_activation_prot"/>
</dbReference>
<dbReference type="Gene3D" id="3.30.60.20">
    <property type="match status" value="1"/>
</dbReference>
<gene>
    <name evidence="12" type="ORF">HERILL_LOCUS13458</name>
</gene>
<dbReference type="InParanoid" id="A0A7R8Z2M1"/>
<protein>
    <recommendedName>
        <fullName evidence="14">Rac GTPase-activating protein 1</fullName>
    </recommendedName>
</protein>
<dbReference type="EMBL" id="LR899013">
    <property type="protein sequence ID" value="CAD7091007.1"/>
    <property type="molecule type" value="Genomic_DNA"/>
</dbReference>
<feature type="region of interest" description="Disordered" evidence="9">
    <location>
        <begin position="163"/>
        <end position="200"/>
    </location>
</feature>
<evidence type="ECO:0000259" key="10">
    <source>
        <dbReference type="PROSITE" id="PS50081"/>
    </source>
</evidence>
<keyword evidence="2" id="KW-0217">Developmental protein</keyword>
<keyword evidence="13" id="KW-1185">Reference proteome</keyword>
<dbReference type="GO" id="GO:0005096">
    <property type="term" value="F:GTPase activator activity"/>
    <property type="evidence" value="ECO:0007669"/>
    <property type="project" value="UniProtKB-KW"/>
</dbReference>
<dbReference type="PROSITE" id="PS50081">
    <property type="entry name" value="ZF_DAG_PE_2"/>
    <property type="match status" value="1"/>
</dbReference>
<dbReference type="CDD" id="cd04382">
    <property type="entry name" value="RhoGAP_MgcRacGAP"/>
    <property type="match status" value="1"/>
</dbReference>
<accession>A0A7R8Z2M1</accession>
<dbReference type="GO" id="GO:0097149">
    <property type="term" value="C:centralspindlin complex"/>
    <property type="evidence" value="ECO:0007669"/>
    <property type="project" value="TreeGrafter"/>
</dbReference>
<keyword evidence="4" id="KW-0863">Zinc-finger</keyword>
<feature type="coiled-coil region" evidence="8">
    <location>
        <begin position="47"/>
        <end position="105"/>
    </location>
</feature>
<evidence type="ECO:0008006" key="14">
    <source>
        <dbReference type="Google" id="ProtNLM"/>
    </source>
</evidence>
<dbReference type="PROSITE" id="PS00479">
    <property type="entry name" value="ZF_DAG_PE_1"/>
    <property type="match status" value="1"/>
</dbReference>
<name>A0A7R8Z2M1_HERIL</name>
<sequence length="596" mass="67613">MSLVATFDDLMRCMAVLIDGTAEEEFLKFVKVQEECRMQWLAAIQEAQRLQRELDASLQNMADLEAKLYHARKLIESEHKARKEAENERDNIEKKLVAVAELLRNERDIKDETKDKFAFLSTFPRKRKSENTQANERQGNEINSTGSFLSDLSLTQSEDDFLEGRPAKTWKRNRPSYSKATGSYRASKRSKSEGRKSKSRTMEIGPMDKIVAQTKVSIPQEGKGPIHAESTIEAIPQVLTIREDKENNDPIMSPIRSTVTRTLKRKSPTKASFTPSAPTLQEISTPVQEFKKNYGRSHNFAAKTFLKSDSCSHCQKKIRFGSMALKCRECRICIHTDCKEFTTKPCVPQSVGTPTLKGSLKDYVPTVSPMIPPLIVHCVHEIETRGLNEVGIYRVSASEREVKALKERFLRGKSVPPLGNVDVYVLCGCIKDFLRGLQEPLIPTSLWKDFTNAVQSCTPESLARDLYKAVEMLPKANRDTLAFLILHLQRVAVCEEIKMPIENLARIFGPTIVGYSSADPDQHAIFTETMIQFTVMEALMNIPTEYWSQYVQIESDQQDDAGDFEMRSYFGTPLKGSTVKKQRKFYETPPGLLKKK</sequence>
<dbReference type="Proteomes" id="UP000594454">
    <property type="component" value="Chromosome 5"/>
</dbReference>
<reference evidence="12 13" key="1">
    <citation type="submission" date="2020-11" db="EMBL/GenBank/DDBJ databases">
        <authorList>
            <person name="Wallbank WR R."/>
            <person name="Pardo Diaz C."/>
            <person name="Kozak K."/>
            <person name="Martin S."/>
            <person name="Jiggins C."/>
            <person name="Moest M."/>
            <person name="Warren A I."/>
            <person name="Generalovic N T."/>
            <person name="Byers J.R.P. K."/>
            <person name="Montejo-Kovacevich G."/>
            <person name="Yen C E."/>
        </authorList>
    </citation>
    <scope>NUCLEOTIDE SEQUENCE [LARGE SCALE GENOMIC DNA]</scope>
</reference>
<dbReference type="GO" id="GO:0051233">
    <property type="term" value="C:spindle midzone"/>
    <property type="evidence" value="ECO:0007669"/>
    <property type="project" value="TreeGrafter"/>
</dbReference>
<dbReference type="Pfam" id="PF00620">
    <property type="entry name" value="RhoGAP"/>
    <property type="match status" value="1"/>
</dbReference>
<evidence type="ECO:0000256" key="2">
    <source>
        <dbReference type="ARBA" id="ARBA00022473"/>
    </source>
</evidence>
<dbReference type="FunFam" id="3.30.60.20:FF:000033">
    <property type="entry name" value="Rac GTPase-activating protein 1"/>
    <property type="match status" value="1"/>
</dbReference>
<dbReference type="PROSITE" id="PS50238">
    <property type="entry name" value="RHOGAP"/>
    <property type="match status" value="1"/>
</dbReference>
<dbReference type="GO" id="GO:0000281">
    <property type="term" value="P:mitotic cytokinesis"/>
    <property type="evidence" value="ECO:0007669"/>
    <property type="project" value="TreeGrafter"/>
</dbReference>
<dbReference type="AlphaFoldDB" id="A0A7R8Z2M1"/>
<dbReference type="GO" id="GO:0005634">
    <property type="term" value="C:nucleus"/>
    <property type="evidence" value="ECO:0007669"/>
    <property type="project" value="TreeGrafter"/>
</dbReference>
<dbReference type="SMART" id="SM00109">
    <property type="entry name" value="C1"/>
    <property type="match status" value="1"/>
</dbReference>
<keyword evidence="5" id="KW-0221">Differentiation</keyword>
<dbReference type="InterPro" id="IPR000198">
    <property type="entry name" value="RhoGAP_dom"/>
</dbReference>